<dbReference type="SUPFAM" id="SSF53756">
    <property type="entry name" value="UDP-Glycosyltransferase/glycogen phosphorylase"/>
    <property type="match status" value="1"/>
</dbReference>
<keyword evidence="3" id="KW-0808">Transferase</keyword>
<dbReference type="InterPro" id="IPR050194">
    <property type="entry name" value="Glycosyltransferase_grp1"/>
</dbReference>
<organism evidence="3 4">
    <name type="scientific">Methylococcus capsulatus</name>
    <dbReference type="NCBI Taxonomy" id="414"/>
    <lineage>
        <taxon>Bacteria</taxon>
        <taxon>Pseudomonadati</taxon>
        <taxon>Pseudomonadota</taxon>
        <taxon>Gammaproteobacteria</taxon>
        <taxon>Methylococcales</taxon>
        <taxon>Methylococcaceae</taxon>
        <taxon>Methylococcus</taxon>
    </lineage>
</organism>
<name>A0AA35USW8_METCP</name>
<accession>A0AA35USW8</accession>
<dbReference type="Proteomes" id="UP001158598">
    <property type="component" value="Chromosome"/>
</dbReference>
<dbReference type="RefSeq" id="WP_282213369.1">
    <property type="nucleotide sequence ID" value="NZ_OX458332.1"/>
</dbReference>
<dbReference type="InterPro" id="IPR028098">
    <property type="entry name" value="Glyco_trans_4-like_N"/>
</dbReference>
<sequence length="409" mass="44690">MSPPCRLAYLVSQYPAISHTFILREVLGLRRRGFAIAVASVNPPDRPPEKLTAEERREAEATWYLKPRGAAGALRALGRTLLRRPMALVRGLWFALRLGGADGRKLGYQLAYWVEAVMIGEWMHREGLSHLHVHFATPASMVGLIAGKVFPIGFSFTVHGPDEFYDVPGYRLADKIAGADFIVCISHYARSQLMKLSPVTYWNKFEICRLGVDPARFAPREAKPAGAVFELLCVGRLVPAKGQHILLDALARLRARGRRVHLTLVGQGPDRPSLEAQARRLELGDAVDFAGAVNQDEISGYYAAADAFVLPSFAEGLPVVLMEAMALGVPCITTHITGVPELIRDGAEGLLVAPSDVDGLVAAIERLMDDPALARRLAEAGRIKVLAEYELNGSIARLADVFERRLSSS</sequence>
<evidence type="ECO:0000313" key="4">
    <source>
        <dbReference type="Proteomes" id="UP001158598"/>
    </source>
</evidence>
<evidence type="ECO:0000259" key="2">
    <source>
        <dbReference type="Pfam" id="PF13439"/>
    </source>
</evidence>
<dbReference type="EMBL" id="OX458332">
    <property type="protein sequence ID" value="CAI8887193.1"/>
    <property type="molecule type" value="Genomic_DNA"/>
</dbReference>
<dbReference type="Pfam" id="PF13439">
    <property type="entry name" value="Glyco_transf_4"/>
    <property type="match status" value="1"/>
</dbReference>
<reference evidence="3" key="1">
    <citation type="submission" date="2023-03" db="EMBL/GenBank/DDBJ databases">
        <authorList>
            <person name="Pearce D."/>
        </authorList>
    </citation>
    <scope>NUCLEOTIDE SEQUENCE</scope>
    <source>
        <strain evidence="3">Mc</strain>
    </source>
</reference>
<evidence type="ECO:0000313" key="3">
    <source>
        <dbReference type="EMBL" id="CAI8887193.1"/>
    </source>
</evidence>
<evidence type="ECO:0000259" key="1">
    <source>
        <dbReference type="Pfam" id="PF00534"/>
    </source>
</evidence>
<dbReference type="InterPro" id="IPR001296">
    <property type="entry name" value="Glyco_trans_1"/>
</dbReference>
<dbReference type="AlphaFoldDB" id="A0AA35USW8"/>
<dbReference type="Pfam" id="PF00534">
    <property type="entry name" value="Glycos_transf_1"/>
    <property type="match status" value="1"/>
</dbReference>
<feature type="domain" description="Glycosyltransferase subfamily 4-like N-terminal" evidence="2">
    <location>
        <begin position="113"/>
        <end position="216"/>
    </location>
</feature>
<keyword evidence="3" id="KW-0328">Glycosyltransferase</keyword>
<feature type="domain" description="Glycosyl transferase family 1" evidence="1">
    <location>
        <begin position="230"/>
        <end position="382"/>
    </location>
</feature>
<dbReference type="EC" id="2.4.-.-" evidence="3"/>
<protein>
    <submittedName>
        <fullName evidence="3">Colanic acid/amylovoran biosynthesis glycosyltransferase</fullName>
        <ecNumber evidence="3">2.4.-.-</ecNumber>
    </submittedName>
</protein>
<dbReference type="PANTHER" id="PTHR45947">
    <property type="entry name" value="SULFOQUINOVOSYL TRANSFERASE SQD2"/>
    <property type="match status" value="1"/>
</dbReference>
<gene>
    <name evidence="3" type="ORF">MCNOR_3185</name>
</gene>
<dbReference type="GO" id="GO:0016757">
    <property type="term" value="F:glycosyltransferase activity"/>
    <property type="evidence" value="ECO:0007669"/>
    <property type="project" value="UniProtKB-KW"/>
</dbReference>
<dbReference type="Gene3D" id="3.40.50.2000">
    <property type="entry name" value="Glycogen Phosphorylase B"/>
    <property type="match status" value="2"/>
</dbReference>
<dbReference type="PANTHER" id="PTHR45947:SF3">
    <property type="entry name" value="SULFOQUINOVOSYL TRANSFERASE SQD2"/>
    <property type="match status" value="1"/>
</dbReference>
<proteinExistence type="predicted"/>